<accession>A0A944GTS8</accession>
<dbReference type="InterPro" id="IPR011990">
    <property type="entry name" value="TPR-like_helical_dom_sf"/>
</dbReference>
<comment type="caution">
    <text evidence="1">The sequence shown here is derived from an EMBL/GenBank/DDBJ whole genome shotgun (WGS) entry which is preliminary data.</text>
</comment>
<evidence type="ECO:0008006" key="3">
    <source>
        <dbReference type="Google" id="ProtNLM"/>
    </source>
</evidence>
<dbReference type="Gene3D" id="1.25.40.10">
    <property type="entry name" value="Tetratricopeptide repeat domain"/>
    <property type="match status" value="1"/>
</dbReference>
<organism evidence="1 2">
    <name type="scientific">Roseibium polysiphoniae</name>
    <dbReference type="NCBI Taxonomy" id="2571221"/>
    <lineage>
        <taxon>Bacteria</taxon>
        <taxon>Pseudomonadati</taxon>
        <taxon>Pseudomonadota</taxon>
        <taxon>Alphaproteobacteria</taxon>
        <taxon>Hyphomicrobiales</taxon>
        <taxon>Stappiaceae</taxon>
        <taxon>Roseibium</taxon>
    </lineage>
</organism>
<evidence type="ECO:0000313" key="2">
    <source>
        <dbReference type="Proteomes" id="UP000705379"/>
    </source>
</evidence>
<gene>
    <name evidence="1" type="ORF">DYI23_18030</name>
</gene>
<name>A0A944GTS8_9HYPH</name>
<reference evidence="1" key="2">
    <citation type="journal article" date="2021" name="Microorganisms">
        <title>Bacterial Dimethylsulfoniopropionate Biosynthesis in the East China Sea.</title>
        <authorList>
            <person name="Liu J."/>
            <person name="Zhang Y."/>
            <person name="Liu J."/>
            <person name="Zhong H."/>
            <person name="Williams B.T."/>
            <person name="Zheng Y."/>
            <person name="Curson A.R.J."/>
            <person name="Sun C."/>
            <person name="Sun H."/>
            <person name="Song D."/>
            <person name="Wagner Mackenzie B."/>
            <person name="Bermejo Martinez A."/>
            <person name="Todd J.D."/>
            <person name="Zhang X.H."/>
        </authorList>
    </citation>
    <scope>NUCLEOTIDE SEQUENCE</scope>
    <source>
        <strain evidence="1">AESS21</strain>
    </source>
</reference>
<dbReference type="InterPro" id="IPR029058">
    <property type="entry name" value="AB_hydrolase_fold"/>
</dbReference>
<dbReference type="EMBL" id="QTKU01000005">
    <property type="protein sequence ID" value="MBS8262133.1"/>
    <property type="molecule type" value="Genomic_DNA"/>
</dbReference>
<dbReference type="AlphaFoldDB" id="A0A944GTS8"/>
<reference evidence="1" key="1">
    <citation type="submission" date="2018-08" db="EMBL/GenBank/DDBJ databases">
        <authorList>
            <person name="Jin W."/>
            <person name="Wang H."/>
            <person name="Yang Y."/>
            <person name="Li M."/>
            <person name="Liu J."/>
        </authorList>
    </citation>
    <scope>NUCLEOTIDE SEQUENCE</scope>
    <source>
        <strain evidence="1">AESS21</strain>
    </source>
</reference>
<dbReference type="Proteomes" id="UP000705379">
    <property type="component" value="Unassembled WGS sequence"/>
</dbReference>
<evidence type="ECO:0000313" key="1">
    <source>
        <dbReference type="EMBL" id="MBS8262133.1"/>
    </source>
</evidence>
<sequence length="364" mass="40147">MDHPTSASRQGRLDSLLKCGESKLLVIVFSQVRVPAGKFGLERLFAKTRHNCLFLNDTDCDWYLGLEHDIDAAISAAIEEVSPERMIYYGSSMGGYGALLTGLRRQDGDTHAFGPELRLGRPGYQSTAYEIDADDQRLVDFKSLAETYFHELNLYFGCFDAVDAAGASTAKGLLPKAHRHLLRSTHANHDHLYSLNIIRRLIRTFERDPARELASKQLNCDINANDLRAFGDLGEALASGAMVDPADIAKLDAFQVNPGLVRLAAEAHAKAGDLDKALETMKKAEALVESDPVLQGLPKRWRKQLPLQRVNWFFEAGQAEVARQLLAETLERFPADEAMLTLAKQLGLGSTASKQPSATDLPIE</sequence>
<proteinExistence type="predicted"/>
<protein>
    <recommendedName>
        <fullName evidence="3">Tetratricopeptide repeat protein</fullName>
    </recommendedName>
</protein>
<dbReference type="SUPFAM" id="SSF53474">
    <property type="entry name" value="alpha/beta-Hydrolases"/>
    <property type="match status" value="1"/>
</dbReference>
<dbReference type="RefSeq" id="WP_213217441.1">
    <property type="nucleotide sequence ID" value="NZ_QTKU01000005.1"/>
</dbReference>